<evidence type="ECO:0000313" key="3">
    <source>
        <dbReference type="Proteomes" id="UP000006546"/>
    </source>
</evidence>
<reference evidence="3" key="1">
    <citation type="submission" date="2011-04" db="EMBL/GenBank/DDBJ databases">
        <title>The complete genome of Treponema brennaborense DSM 12168.</title>
        <authorList>
            <person name="Lucas S."/>
            <person name="Han J."/>
            <person name="Lapidus A."/>
            <person name="Bruce D."/>
            <person name="Goodwin L."/>
            <person name="Pitluck S."/>
            <person name="Peters L."/>
            <person name="Kyrpides N."/>
            <person name="Mavromatis K."/>
            <person name="Ivanova N."/>
            <person name="Mikhailova N."/>
            <person name="Pagani I."/>
            <person name="Teshima H."/>
            <person name="Detter J.C."/>
            <person name="Tapia R."/>
            <person name="Han C."/>
            <person name="Land M."/>
            <person name="Hauser L."/>
            <person name="Markowitz V."/>
            <person name="Cheng J.-F."/>
            <person name="Hugenholtz P."/>
            <person name="Woyke T."/>
            <person name="Wu D."/>
            <person name="Gronow S."/>
            <person name="Wellnitz S."/>
            <person name="Brambilla E."/>
            <person name="Klenk H.-P."/>
            <person name="Eisen J.A."/>
        </authorList>
    </citation>
    <scope>NUCLEOTIDE SEQUENCE [LARGE SCALE GENOMIC DNA]</scope>
    <source>
        <strain evidence="3">DSM 12168 / CIP 105900 / DD5/3</strain>
    </source>
</reference>
<evidence type="ECO:0000313" key="2">
    <source>
        <dbReference type="EMBL" id="AEE17746.1"/>
    </source>
</evidence>
<name>F4LM80_TREBD</name>
<dbReference type="eggNOG" id="COG4254">
    <property type="taxonomic scope" value="Bacteria"/>
</dbReference>
<dbReference type="PANTHER" id="PTHR38731">
    <property type="entry name" value="LIPL45-RELATED LIPOPROTEIN-RELATED"/>
    <property type="match status" value="1"/>
</dbReference>
<keyword evidence="3" id="KW-1185">Reference proteome</keyword>
<dbReference type="STRING" id="906968.Trebr_2337"/>
<feature type="chain" id="PRO_5003312790" description="FecR protein domain-containing protein" evidence="1">
    <location>
        <begin position="25"/>
        <end position="236"/>
    </location>
</feature>
<dbReference type="RefSeq" id="WP_013759447.1">
    <property type="nucleotide sequence ID" value="NC_015500.1"/>
</dbReference>
<proteinExistence type="predicted"/>
<dbReference type="Proteomes" id="UP000006546">
    <property type="component" value="Chromosome"/>
</dbReference>
<dbReference type="AlphaFoldDB" id="F4LM80"/>
<accession>F4LM80</accession>
<feature type="signal peptide" evidence="1">
    <location>
        <begin position="1"/>
        <end position="24"/>
    </location>
</feature>
<sequence length="236" mass="23928">MNKRLLLLCAAVLFVSGALWSQQAEVVSFTGKVEYDKDGVWTAVAAGDVLPQGTVISTGFKSSAVLKIGASRFTVEPLSRIAIEKIAENDGDYDSAMYVSSGKLNIDVKPVAGRKVNFQARSPVATASVRGTSGTFGADGSLKATSGTWAFSPAESPRDVAVKKGQTAVCAADGTVTGPQAAAAQAATAAKTATVTLAAKESVTPGVTTAAPTVAVESPAATGDTQTTLTVTVTIK</sequence>
<dbReference type="PANTHER" id="PTHR38731:SF1">
    <property type="entry name" value="FECR PROTEIN DOMAIN-CONTAINING PROTEIN"/>
    <property type="match status" value="1"/>
</dbReference>
<dbReference type="HOGENOM" id="CLU_092443_1_0_12"/>
<evidence type="ECO:0008006" key="4">
    <source>
        <dbReference type="Google" id="ProtNLM"/>
    </source>
</evidence>
<dbReference type="OrthoDB" id="368636at2"/>
<dbReference type="EMBL" id="CP002696">
    <property type="protein sequence ID" value="AEE17746.1"/>
    <property type="molecule type" value="Genomic_DNA"/>
</dbReference>
<keyword evidence="1" id="KW-0732">Signal</keyword>
<dbReference type="KEGG" id="tbe:Trebr_2337"/>
<evidence type="ECO:0000256" key="1">
    <source>
        <dbReference type="SAM" id="SignalP"/>
    </source>
</evidence>
<protein>
    <recommendedName>
        <fullName evidence="4">FecR protein domain-containing protein</fullName>
    </recommendedName>
</protein>
<organism evidence="2 3">
    <name type="scientific">Treponema brennaborense (strain DSM 12168 / CIP 105900 / DD5/3)</name>
    <dbReference type="NCBI Taxonomy" id="906968"/>
    <lineage>
        <taxon>Bacteria</taxon>
        <taxon>Pseudomonadati</taxon>
        <taxon>Spirochaetota</taxon>
        <taxon>Spirochaetia</taxon>
        <taxon>Spirochaetales</taxon>
        <taxon>Treponemataceae</taxon>
        <taxon>Treponema</taxon>
    </lineage>
</organism>
<gene>
    <name evidence="2" type="ordered locus">Trebr_2337</name>
</gene>